<dbReference type="Proteomes" id="UP001277972">
    <property type="component" value="Unassembled WGS sequence"/>
</dbReference>
<organism evidence="1 2">
    <name type="scientific">Gracilibacillus pellucidus</name>
    <dbReference type="NCBI Taxonomy" id="3095368"/>
    <lineage>
        <taxon>Bacteria</taxon>
        <taxon>Bacillati</taxon>
        <taxon>Bacillota</taxon>
        <taxon>Bacilli</taxon>
        <taxon>Bacillales</taxon>
        <taxon>Bacillaceae</taxon>
        <taxon>Gracilibacillus</taxon>
    </lineage>
</organism>
<gene>
    <name evidence="1" type="ORF">SH601_00760</name>
</gene>
<comment type="caution">
    <text evidence="1">The sequence shown here is derived from an EMBL/GenBank/DDBJ whole genome shotgun (WGS) entry which is preliminary data.</text>
</comment>
<evidence type="ECO:0000313" key="2">
    <source>
        <dbReference type="Proteomes" id="UP001277972"/>
    </source>
</evidence>
<evidence type="ECO:0000313" key="1">
    <source>
        <dbReference type="EMBL" id="MDX8044503.1"/>
    </source>
</evidence>
<reference evidence="1" key="1">
    <citation type="submission" date="2023-11" db="EMBL/GenBank/DDBJ databases">
        <title>Gracilibacillus pellucida a moderately halophilic bacterium isolated from saline soil in Xinjiang province.</title>
        <authorList>
            <person name="Zhang Z."/>
            <person name="Tan F."/>
            <person name="Wang Y."/>
            <person name="Xia M."/>
        </authorList>
    </citation>
    <scope>NUCLEOTIDE SEQUENCE</scope>
    <source>
        <strain evidence="1">S3-1-1</strain>
    </source>
</reference>
<proteinExistence type="predicted"/>
<dbReference type="EMBL" id="JAWZSR010000001">
    <property type="protein sequence ID" value="MDX8044503.1"/>
    <property type="molecule type" value="Genomic_DNA"/>
</dbReference>
<sequence>MKIAFISDIHGNRVALEAVLQDVKKNEVDRVIVLGDIAYRGPEPGKSIDLIRNLQTDVVKGNADEWVTRGVRQGEVPDHALTMMQEEQAWINKQLNDEQLTYLKELPSEISIEVEGVRIHAFHATPDSLFDVVLPDVADDTLIEKLTSKEEADLYLYGHIHKAYQRIVGGKTIINLGSVGLPFDGIAKASYCLIDITDGQVQTSHIRVPYDIEKVCKQYEEVNYPNIAMMQNIIRTGRN</sequence>
<keyword evidence="2" id="KW-1185">Reference proteome</keyword>
<accession>A0ACC6M0M8</accession>
<name>A0ACC6M0M8_9BACI</name>
<protein>
    <submittedName>
        <fullName evidence="1">Metallophosphoesterase family protein</fullName>
    </submittedName>
</protein>